<sequence>MSQVSKIENQIGIIDGKLAPCPKSPNCVSTQVSDKKHIIKPLKYNSTLKEAKLNILDIIESLKRTRIINETEIYIHAEFRTRTFKFVDDVEFYFDDTEKIIHFRSASRVGWSDMGVNRKRMENIRKLYEG</sequence>
<comment type="caution">
    <text evidence="1">The sequence shown here is derived from an EMBL/GenBank/DDBJ whole genome shotgun (WGS) entry which is preliminary data.</text>
</comment>
<evidence type="ECO:0000313" key="1">
    <source>
        <dbReference type="EMBL" id="KKL90105.1"/>
    </source>
</evidence>
<dbReference type="PANTHER" id="PTHR34801:SF6">
    <property type="entry name" value="SLL1620 PROTEIN"/>
    <property type="match status" value="1"/>
</dbReference>
<dbReference type="InterPro" id="IPR010865">
    <property type="entry name" value="DUF1499"/>
</dbReference>
<protein>
    <recommendedName>
        <fullName evidence="2">DUF1499 domain-containing protein</fullName>
    </recommendedName>
</protein>
<dbReference type="PIRSF" id="PIRSF026426">
    <property type="entry name" value="DUF1499"/>
    <property type="match status" value="1"/>
</dbReference>
<evidence type="ECO:0008006" key="2">
    <source>
        <dbReference type="Google" id="ProtNLM"/>
    </source>
</evidence>
<proteinExistence type="predicted"/>
<gene>
    <name evidence="1" type="ORF">LCGC14_1908040</name>
</gene>
<organism evidence="1">
    <name type="scientific">marine sediment metagenome</name>
    <dbReference type="NCBI Taxonomy" id="412755"/>
    <lineage>
        <taxon>unclassified sequences</taxon>
        <taxon>metagenomes</taxon>
        <taxon>ecological metagenomes</taxon>
    </lineage>
</organism>
<reference evidence="1" key="1">
    <citation type="journal article" date="2015" name="Nature">
        <title>Complex archaea that bridge the gap between prokaryotes and eukaryotes.</title>
        <authorList>
            <person name="Spang A."/>
            <person name="Saw J.H."/>
            <person name="Jorgensen S.L."/>
            <person name="Zaremba-Niedzwiedzka K."/>
            <person name="Martijn J."/>
            <person name="Lind A.E."/>
            <person name="van Eijk R."/>
            <person name="Schleper C."/>
            <person name="Guy L."/>
            <person name="Ettema T.J."/>
        </authorList>
    </citation>
    <scope>NUCLEOTIDE SEQUENCE</scope>
</reference>
<name>A0A0F9I8G7_9ZZZZ</name>
<dbReference type="PANTHER" id="PTHR34801">
    <property type="entry name" value="EXPRESSED PROTEIN"/>
    <property type="match status" value="1"/>
</dbReference>
<dbReference type="Pfam" id="PF07386">
    <property type="entry name" value="DUF1499"/>
    <property type="match status" value="1"/>
</dbReference>
<dbReference type="AlphaFoldDB" id="A0A0F9I8G7"/>
<dbReference type="EMBL" id="LAZR01020102">
    <property type="protein sequence ID" value="KKL90105.1"/>
    <property type="molecule type" value="Genomic_DNA"/>
</dbReference>
<accession>A0A0F9I8G7</accession>